<dbReference type="AlphaFoldDB" id="K0IKR5"/>
<feature type="region of interest" description="Disordered" evidence="1">
    <location>
        <begin position="1"/>
        <end position="24"/>
    </location>
</feature>
<organism evidence="2 3">
    <name type="scientific">Nitrososphaera gargensis (strain Ga9.2)</name>
    <dbReference type="NCBI Taxonomy" id="1237085"/>
    <lineage>
        <taxon>Archaea</taxon>
        <taxon>Nitrososphaerota</taxon>
        <taxon>Nitrososphaeria</taxon>
        <taxon>Nitrososphaerales</taxon>
        <taxon>Nitrososphaeraceae</taxon>
        <taxon>Nitrososphaera</taxon>
    </lineage>
</organism>
<name>K0IKR5_NITGG</name>
<reference evidence="2 3" key="1">
    <citation type="journal article" date="2012" name="Environ. Microbiol.">
        <title>The genome of the ammonia-oxidizing Candidatus Nitrososphaera gargensis: insights into metabolic versatility and environmental adaptations.</title>
        <authorList>
            <person name="Spang A."/>
            <person name="Poehlein A."/>
            <person name="Offre P."/>
            <person name="Zumbragel S."/>
            <person name="Haider S."/>
            <person name="Rychlik N."/>
            <person name="Nowka B."/>
            <person name="Schmeisser C."/>
            <person name="Lebedeva E.V."/>
            <person name="Rattei T."/>
            <person name="Bohm C."/>
            <person name="Schmid M."/>
            <person name="Galushko A."/>
            <person name="Hatzenpichler R."/>
            <person name="Weinmaier T."/>
            <person name="Daniel R."/>
            <person name="Schleper C."/>
            <person name="Spieck E."/>
            <person name="Streit W."/>
            <person name="Wagner M."/>
        </authorList>
    </citation>
    <scope>NUCLEOTIDE SEQUENCE [LARGE SCALE GENOMIC DNA]</scope>
    <source>
        <strain evidence="3">Ga9.2</strain>
    </source>
</reference>
<gene>
    <name evidence="2" type="ordered locus">Ngar_c21920</name>
</gene>
<dbReference type="STRING" id="1237085.Ngar_c21920"/>
<evidence type="ECO:0000313" key="2">
    <source>
        <dbReference type="EMBL" id="AFU59122.1"/>
    </source>
</evidence>
<dbReference type="HOGENOM" id="CLU_2613755_0_0_2"/>
<protein>
    <submittedName>
        <fullName evidence="2">Uncharacterized protein</fullName>
    </submittedName>
</protein>
<dbReference type="GeneID" id="58787732"/>
<dbReference type="RefSeq" id="WP_015019657.1">
    <property type="nucleotide sequence ID" value="NC_018719.1"/>
</dbReference>
<evidence type="ECO:0000313" key="3">
    <source>
        <dbReference type="Proteomes" id="UP000008037"/>
    </source>
</evidence>
<dbReference type="KEGG" id="nga:Ngar_c21920"/>
<dbReference type="Proteomes" id="UP000008037">
    <property type="component" value="Chromosome"/>
</dbReference>
<dbReference type="BioCyc" id="CNIT1237085:G1324-2190-MONOMER"/>
<accession>K0IKR5</accession>
<evidence type="ECO:0000256" key="1">
    <source>
        <dbReference type="SAM" id="MobiDB-lite"/>
    </source>
</evidence>
<dbReference type="InParanoid" id="K0IKR5"/>
<sequence length="78" mass="9020">MPEEKRRRTATGFSTTARSRRSTASAEDVCCKIVRCVHPPEKLRSFWDVRIDSAMKKQGCSIPVVRKIARMKIKEKRI</sequence>
<keyword evidence="3" id="KW-1185">Reference proteome</keyword>
<feature type="compositionally biased region" description="Low complexity" evidence="1">
    <location>
        <begin position="10"/>
        <end position="24"/>
    </location>
</feature>
<proteinExistence type="predicted"/>
<dbReference type="EMBL" id="CP002408">
    <property type="protein sequence ID" value="AFU59122.1"/>
    <property type="molecule type" value="Genomic_DNA"/>
</dbReference>